<evidence type="ECO:0008006" key="3">
    <source>
        <dbReference type="Google" id="ProtNLM"/>
    </source>
</evidence>
<organism evidence="1 2">
    <name type="scientific">Azospirillum brasilense</name>
    <dbReference type="NCBI Taxonomy" id="192"/>
    <lineage>
        <taxon>Bacteria</taxon>
        <taxon>Pseudomonadati</taxon>
        <taxon>Pseudomonadota</taxon>
        <taxon>Alphaproteobacteria</taxon>
        <taxon>Rhodospirillales</taxon>
        <taxon>Azospirillaceae</taxon>
        <taxon>Azospirillum</taxon>
    </lineage>
</organism>
<dbReference type="RefSeq" id="WP_015989366.1">
    <property type="nucleotide sequence ID" value="NZ_CP032342.1"/>
</dbReference>
<proteinExistence type="predicted"/>
<dbReference type="Proteomes" id="UP001277471">
    <property type="component" value="Unassembled WGS sequence"/>
</dbReference>
<name>A0ABU4NWV4_AZOBR</name>
<gene>
    <name evidence="1" type="ORF">SIM66_00870</name>
</gene>
<keyword evidence="2" id="KW-1185">Reference proteome</keyword>
<dbReference type="GeneID" id="56447838"/>
<accession>A0ABU4NWV4</accession>
<sequence length="112" mass="11959">MTATREELLSLIGRLEEATGREPFAKQSRNLDGDVHAAIHGMEMCEPGTCRNGWPGNCLESHGGKHCNIGLIGCRVNGAWVDGAPLYSADPKLKGEALACLKARAKLMESAP</sequence>
<comment type="caution">
    <text evidence="1">The sequence shown here is derived from an EMBL/GenBank/DDBJ whole genome shotgun (WGS) entry which is preliminary data.</text>
</comment>
<evidence type="ECO:0000313" key="2">
    <source>
        <dbReference type="Proteomes" id="UP001277471"/>
    </source>
</evidence>
<evidence type="ECO:0000313" key="1">
    <source>
        <dbReference type="EMBL" id="MDX5949762.1"/>
    </source>
</evidence>
<dbReference type="EMBL" id="JAWXYC010000001">
    <property type="protein sequence ID" value="MDX5949762.1"/>
    <property type="molecule type" value="Genomic_DNA"/>
</dbReference>
<reference evidence="1 2" key="1">
    <citation type="submission" date="2023-11" db="EMBL/GenBank/DDBJ databases">
        <title>MicrobeMod: A computational toolkit for identifying prokaryotic methylation and restriction-modification with nanopore sequencing.</title>
        <authorList>
            <person name="Crits-Christoph A."/>
            <person name="Kang S.C."/>
            <person name="Lee H."/>
            <person name="Ostrov N."/>
        </authorList>
    </citation>
    <scope>NUCLEOTIDE SEQUENCE [LARGE SCALE GENOMIC DNA]</scope>
    <source>
        <strain evidence="1 2">ATCC 29145</strain>
    </source>
</reference>
<protein>
    <recommendedName>
        <fullName evidence="3">Coil containing protein</fullName>
    </recommendedName>
</protein>